<organism evidence="2">
    <name type="scientific">Culicoides sonorensis</name>
    <name type="common">Biting midge</name>
    <dbReference type="NCBI Taxonomy" id="179676"/>
    <lineage>
        <taxon>Eukaryota</taxon>
        <taxon>Metazoa</taxon>
        <taxon>Ecdysozoa</taxon>
        <taxon>Arthropoda</taxon>
        <taxon>Hexapoda</taxon>
        <taxon>Insecta</taxon>
        <taxon>Pterygota</taxon>
        <taxon>Neoptera</taxon>
        <taxon>Endopterygota</taxon>
        <taxon>Diptera</taxon>
        <taxon>Nematocera</taxon>
        <taxon>Chironomoidea</taxon>
        <taxon>Ceratopogonidae</taxon>
        <taxon>Ceratopogoninae</taxon>
        <taxon>Culicoides</taxon>
        <taxon>Monoculicoides</taxon>
    </lineage>
</organism>
<feature type="transmembrane region" description="Helical" evidence="1">
    <location>
        <begin position="64"/>
        <end position="82"/>
    </location>
</feature>
<dbReference type="GO" id="GO:0005739">
    <property type="term" value="C:mitochondrion"/>
    <property type="evidence" value="ECO:0007669"/>
    <property type="project" value="TreeGrafter"/>
</dbReference>
<dbReference type="PANTHER" id="PTHR14549">
    <property type="entry name" value="TRANSMEMBRANE PROTEIN 223"/>
    <property type="match status" value="1"/>
</dbReference>
<dbReference type="Pfam" id="PF06979">
    <property type="entry name" value="TMEM70"/>
    <property type="match status" value="1"/>
</dbReference>
<reference evidence="2" key="1">
    <citation type="submission" date="2018-04" db="EMBL/GenBank/DDBJ databases">
        <authorList>
            <person name="Go L.Y."/>
            <person name="Mitchell J.A."/>
        </authorList>
    </citation>
    <scope>NUCLEOTIDE SEQUENCE</scope>
    <source>
        <tissue evidence="2">Whole organism</tissue>
    </source>
</reference>
<protein>
    <submittedName>
        <fullName evidence="2">CSON014009 protein</fullName>
    </submittedName>
</protein>
<evidence type="ECO:0000313" key="3">
    <source>
        <dbReference type="EMBL" id="SSX26923.1"/>
    </source>
</evidence>
<dbReference type="AlphaFoldDB" id="A0A336KP43"/>
<evidence type="ECO:0000256" key="1">
    <source>
        <dbReference type="SAM" id="Phobius"/>
    </source>
</evidence>
<keyword evidence="1" id="KW-0812">Transmembrane</keyword>
<dbReference type="InterPro" id="IPR026100">
    <property type="entry name" value="Tmem223"/>
</dbReference>
<reference evidence="3" key="2">
    <citation type="submission" date="2018-07" db="EMBL/GenBank/DDBJ databases">
        <authorList>
            <person name="Quirk P.G."/>
            <person name="Krulwich T.A."/>
        </authorList>
    </citation>
    <scope>NUCLEOTIDE SEQUENCE</scope>
</reference>
<name>A0A336KP43_CULSO</name>
<sequence length="226" mass="26250">MNQIFSICRSGLPLITCRLGLLHKFPSTTLNQSKSRLFCSRTVLDPNTNVIKDVMLFKYENPKLYKAINFFALAQFCFWNYVSYFSYTNLRDAPVADEGKESLPFWQRINLGESKYRTSIAALCFLMGYGILFFSWMYTLRSVRFLILRKGGQKVTFVTYAPFGENRIMEVPVNCVSAVESRQTAKSTLPLKVKNRVLFYVMDMRGEFKNPMLFDQTAGMKRAWMK</sequence>
<gene>
    <name evidence="2" type="primary">CSON014009</name>
</gene>
<dbReference type="GO" id="GO:0007399">
    <property type="term" value="P:nervous system development"/>
    <property type="evidence" value="ECO:0007669"/>
    <property type="project" value="TreeGrafter"/>
</dbReference>
<dbReference type="VEuPathDB" id="VectorBase:CSON014009"/>
<feature type="transmembrane region" description="Helical" evidence="1">
    <location>
        <begin position="120"/>
        <end position="140"/>
    </location>
</feature>
<evidence type="ECO:0000313" key="2">
    <source>
        <dbReference type="EMBL" id="SSX06576.1"/>
    </source>
</evidence>
<dbReference type="PANTHER" id="PTHR14549:SF2">
    <property type="entry name" value="TRANSMEMBRANE PROTEIN 223"/>
    <property type="match status" value="1"/>
</dbReference>
<dbReference type="EMBL" id="UFQS01000749">
    <property type="protein sequence ID" value="SSX06576.1"/>
    <property type="molecule type" value="Genomic_DNA"/>
</dbReference>
<dbReference type="InterPro" id="IPR045325">
    <property type="entry name" value="TMEM70/TMEM186/TMEM223"/>
</dbReference>
<proteinExistence type="predicted"/>
<keyword evidence="1" id="KW-0472">Membrane</keyword>
<dbReference type="OMA" id="KQVSCMA"/>
<dbReference type="EMBL" id="UFQT01000749">
    <property type="protein sequence ID" value="SSX26923.1"/>
    <property type="molecule type" value="Genomic_DNA"/>
</dbReference>
<accession>A0A336KP43</accession>
<keyword evidence="1" id="KW-1133">Transmembrane helix</keyword>